<dbReference type="InterPro" id="IPR050490">
    <property type="entry name" value="Bact_solute-bd_prot1"/>
</dbReference>
<dbReference type="Proteomes" id="UP000318138">
    <property type="component" value="Chromosome"/>
</dbReference>
<protein>
    <submittedName>
        <fullName evidence="8">Extracellular solute-binding protein</fullName>
    </submittedName>
</protein>
<evidence type="ECO:0000256" key="6">
    <source>
        <dbReference type="SAM" id="MobiDB-lite"/>
    </source>
</evidence>
<keyword evidence="4" id="KW-0564">Palmitate</keyword>
<evidence type="ECO:0000256" key="3">
    <source>
        <dbReference type="ARBA" id="ARBA00023136"/>
    </source>
</evidence>
<feature type="region of interest" description="Disordered" evidence="6">
    <location>
        <begin position="432"/>
        <end position="452"/>
    </location>
</feature>
<dbReference type="Gene3D" id="3.40.190.10">
    <property type="entry name" value="Periplasmic binding protein-like II"/>
    <property type="match status" value="1"/>
</dbReference>
<evidence type="ECO:0000256" key="1">
    <source>
        <dbReference type="ARBA" id="ARBA00022475"/>
    </source>
</evidence>
<dbReference type="AlphaFoldDB" id="A0A859FBG1"/>
<organism evidence="8 9">
    <name type="scientific">Paenalkalicoccus suaedae</name>
    <dbReference type="NCBI Taxonomy" id="2592382"/>
    <lineage>
        <taxon>Bacteria</taxon>
        <taxon>Bacillati</taxon>
        <taxon>Bacillota</taxon>
        <taxon>Bacilli</taxon>
        <taxon>Bacillales</taxon>
        <taxon>Bacillaceae</taxon>
        <taxon>Paenalkalicoccus</taxon>
    </lineage>
</organism>
<dbReference type="EMBL" id="CP041372">
    <property type="protein sequence ID" value="QKS70021.1"/>
    <property type="molecule type" value="Genomic_DNA"/>
</dbReference>
<keyword evidence="9" id="KW-1185">Reference proteome</keyword>
<sequence length="452" mass="50376">MKKRVWLSSVFASAALLAACGGGDNDGTNDAGAADGGDAEEVVVVGDDIEDATELSFWTFADTHVSFFENAAERWNEENPDTPIQLTAEVYPFDQMHNNLLLALQSGSEAPDLVDIEIARFPNFLMGDIQLEPLNDLIEDEMDQFITERLDIYSQDGNIYGAPTHLGATVVYYNMEIMDEAGVDIDAIETWDDYVEAGKQVVEATGVPMTTISTNWYGIWPFVAQRGSDFFNDEGELTLANETNVETLGFINDMVNEHEIARITPGEQNHSEEYYGFMNSGGAGSAIMPLFFMANFLAEMPDLAGKMEIRPLPVFDESDARTVGMGGTGTAVTSQSENVDLAKDFLYFAKMSEEGNINLWTELGFDPPRWDVWDTEEILADSPFYEYFNDDIFELLLDIRDEVQGVNITTNTPDVLNEIDTNVMFNVIREQSQTPQEALEQAEESVRPRMDQ</sequence>
<keyword evidence="3" id="KW-0472">Membrane</keyword>
<feature type="signal peptide" evidence="7">
    <location>
        <begin position="1"/>
        <end position="18"/>
    </location>
</feature>
<dbReference type="SUPFAM" id="SSF53850">
    <property type="entry name" value="Periplasmic binding protein-like II"/>
    <property type="match status" value="1"/>
</dbReference>
<dbReference type="KEGG" id="psua:FLK61_24935"/>
<evidence type="ECO:0000313" key="8">
    <source>
        <dbReference type="EMBL" id="QKS70021.1"/>
    </source>
</evidence>
<name>A0A859FBG1_9BACI</name>
<accession>A0A859FBG1</accession>
<keyword evidence="5" id="KW-0449">Lipoprotein</keyword>
<reference evidence="9" key="1">
    <citation type="submission" date="2019-07" db="EMBL/GenBank/DDBJ databases">
        <title>Bacillus alkalisoli sp. nov. isolated from saline soil.</title>
        <authorList>
            <person name="Sun J.-Q."/>
            <person name="Xu L."/>
        </authorList>
    </citation>
    <scope>NUCLEOTIDE SEQUENCE [LARGE SCALE GENOMIC DNA]</scope>
    <source>
        <strain evidence="9">M4U3P1</strain>
    </source>
</reference>
<dbReference type="RefSeq" id="WP_176008065.1">
    <property type="nucleotide sequence ID" value="NZ_CP041372.2"/>
</dbReference>
<proteinExistence type="predicted"/>
<evidence type="ECO:0000313" key="9">
    <source>
        <dbReference type="Proteomes" id="UP000318138"/>
    </source>
</evidence>
<gene>
    <name evidence="8" type="ORF">FLK61_24935</name>
</gene>
<evidence type="ECO:0000256" key="7">
    <source>
        <dbReference type="SAM" id="SignalP"/>
    </source>
</evidence>
<keyword evidence="2 7" id="KW-0732">Signal</keyword>
<dbReference type="PANTHER" id="PTHR43649:SF33">
    <property type="entry name" value="POLYGALACTURONAN_RHAMNOGALACTURONAN-BINDING PROTEIN YTCQ"/>
    <property type="match status" value="1"/>
</dbReference>
<keyword evidence="1" id="KW-1003">Cell membrane</keyword>
<feature type="chain" id="PRO_5039606843" evidence="7">
    <location>
        <begin position="19"/>
        <end position="452"/>
    </location>
</feature>
<dbReference type="PANTHER" id="PTHR43649">
    <property type="entry name" value="ARABINOSE-BINDING PROTEIN-RELATED"/>
    <property type="match status" value="1"/>
</dbReference>
<evidence type="ECO:0000256" key="5">
    <source>
        <dbReference type="ARBA" id="ARBA00023288"/>
    </source>
</evidence>
<dbReference type="InterPro" id="IPR006059">
    <property type="entry name" value="SBP"/>
</dbReference>
<evidence type="ECO:0000256" key="2">
    <source>
        <dbReference type="ARBA" id="ARBA00022729"/>
    </source>
</evidence>
<dbReference type="PROSITE" id="PS51257">
    <property type="entry name" value="PROKAR_LIPOPROTEIN"/>
    <property type="match status" value="1"/>
</dbReference>
<evidence type="ECO:0000256" key="4">
    <source>
        <dbReference type="ARBA" id="ARBA00023139"/>
    </source>
</evidence>
<dbReference type="Pfam" id="PF01547">
    <property type="entry name" value="SBP_bac_1"/>
    <property type="match status" value="1"/>
</dbReference>